<evidence type="ECO:0000256" key="2">
    <source>
        <dbReference type="HAMAP-Rule" id="MF_00460"/>
    </source>
</evidence>
<dbReference type="Pfam" id="PF03658">
    <property type="entry name" value="Ub-RnfH"/>
    <property type="match status" value="1"/>
</dbReference>
<evidence type="ECO:0000256" key="1">
    <source>
        <dbReference type="ARBA" id="ARBA00010645"/>
    </source>
</evidence>
<name>A1WPQ1_VEREI</name>
<dbReference type="InterPro" id="IPR005346">
    <property type="entry name" value="RnfH"/>
</dbReference>
<evidence type="ECO:0000313" key="5">
    <source>
        <dbReference type="Proteomes" id="UP000000374"/>
    </source>
</evidence>
<dbReference type="STRING" id="391735.Veis_3901"/>
<feature type="region of interest" description="Disordered" evidence="3">
    <location>
        <begin position="50"/>
        <end position="72"/>
    </location>
</feature>
<sequence length="130" mass="13753">MADDTADTADTAIRATLQVTVVLCVAPRQTQEWTLELPIGATLGDAIRASGAARQGASGTAPRDDAGGRPASLGIWGQAVGPDAPLQHLDRIEIYRPLKVDPKLARRQRFARQGARTAGLFARQRSGKPG</sequence>
<proteinExistence type="inferred from homology"/>
<protein>
    <recommendedName>
        <fullName evidence="2">UPF0125 protein Veis_3901</fullName>
    </recommendedName>
</protein>
<reference evidence="5" key="1">
    <citation type="submission" date="2006-12" db="EMBL/GenBank/DDBJ databases">
        <title>Complete sequence of chromosome 1 of Verminephrobacter eiseniae EF01-2.</title>
        <authorList>
            <person name="Copeland A."/>
            <person name="Lucas S."/>
            <person name="Lapidus A."/>
            <person name="Barry K."/>
            <person name="Detter J.C."/>
            <person name="Glavina del Rio T."/>
            <person name="Dalin E."/>
            <person name="Tice H."/>
            <person name="Pitluck S."/>
            <person name="Chertkov O."/>
            <person name="Brettin T."/>
            <person name="Bruce D."/>
            <person name="Han C."/>
            <person name="Tapia R."/>
            <person name="Gilna P."/>
            <person name="Schmutz J."/>
            <person name="Larimer F."/>
            <person name="Land M."/>
            <person name="Hauser L."/>
            <person name="Kyrpides N."/>
            <person name="Kim E."/>
            <person name="Stahl D."/>
            <person name="Richardson P."/>
        </authorList>
    </citation>
    <scope>NUCLEOTIDE SEQUENCE [LARGE SCALE GENOMIC DNA]</scope>
    <source>
        <strain evidence="5">EF01-2</strain>
    </source>
</reference>
<dbReference type="HAMAP" id="MF_00460">
    <property type="entry name" value="UPF0125_RnfH"/>
    <property type="match status" value="1"/>
</dbReference>
<dbReference type="InterPro" id="IPR037021">
    <property type="entry name" value="RnfH_sf"/>
</dbReference>
<keyword evidence="5" id="KW-1185">Reference proteome</keyword>
<dbReference type="PANTHER" id="PTHR37483">
    <property type="entry name" value="UPF0125 PROTEIN RATB"/>
    <property type="match status" value="1"/>
</dbReference>
<organism evidence="4 5">
    <name type="scientific">Verminephrobacter eiseniae (strain EF01-2)</name>
    <dbReference type="NCBI Taxonomy" id="391735"/>
    <lineage>
        <taxon>Bacteria</taxon>
        <taxon>Pseudomonadati</taxon>
        <taxon>Pseudomonadota</taxon>
        <taxon>Betaproteobacteria</taxon>
        <taxon>Burkholderiales</taxon>
        <taxon>Comamonadaceae</taxon>
        <taxon>Verminephrobacter</taxon>
    </lineage>
</organism>
<feature type="compositionally biased region" description="Low complexity" evidence="3">
    <location>
        <begin position="50"/>
        <end position="61"/>
    </location>
</feature>
<dbReference type="PANTHER" id="PTHR37483:SF1">
    <property type="entry name" value="UPF0125 PROTEIN RATB"/>
    <property type="match status" value="1"/>
</dbReference>
<dbReference type="EMBL" id="CP000542">
    <property type="protein sequence ID" value="ABM59608.1"/>
    <property type="molecule type" value="Genomic_DNA"/>
</dbReference>
<dbReference type="InterPro" id="IPR016155">
    <property type="entry name" value="Mopterin_synth/thiamin_S_b"/>
</dbReference>
<dbReference type="RefSeq" id="WP_011811595.1">
    <property type="nucleotide sequence ID" value="NC_008786.1"/>
</dbReference>
<dbReference type="Gene3D" id="3.10.20.280">
    <property type="entry name" value="RnfH-like"/>
    <property type="match status" value="1"/>
</dbReference>
<dbReference type="OrthoDB" id="9796575at2"/>
<dbReference type="eggNOG" id="COG2914">
    <property type="taxonomic scope" value="Bacteria"/>
</dbReference>
<evidence type="ECO:0000313" key="4">
    <source>
        <dbReference type="EMBL" id="ABM59608.1"/>
    </source>
</evidence>
<accession>A1WPQ1</accession>
<dbReference type="KEGG" id="vei:Veis_3901"/>
<dbReference type="Proteomes" id="UP000000374">
    <property type="component" value="Chromosome"/>
</dbReference>
<comment type="similarity">
    <text evidence="1 2">Belongs to the UPF0125 (RnfH) family.</text>
</comment>
<evidence type="ECO:0000256" key="3">
    <source>
        <dbReference type="SAM" id="MobiDB-lite"/>
    </source>
</evidence>
<dbReference type="SUPFAM" id="SSF54285">
    <property type="entry name" value="MoaD/ThiS"/>
    <property type="match status" value="1"/>
</dbReference>
<gene>
    <name evidence="4" type="ordered locus">Veis_3901</name>
</gene>
<dbReference type="GeneID" id="76462251"/>
<dbReference type="HOGENOM" id="CLU_150721_0_0_4"/>
<dbReference type="AlphaFoldDB" id="A1WPQ1"/>